<protein>
    <submittedName>
        <fullName evidence="3">COP23 domain-containing protein</fullName>
    </submittedName>
</protein>
<dbReference type="InterPro" id="IPR025478">
    <property type="entry name" value="COP23"/>
</dbReference>
<accession>A0A8J7HPP2</accession>
<feature type="signal peptide" evidence="2">
    <location>
        <begin position="1"/>
        <end position="27"/>
    </location>
</feature>
<evidence type="ECO:0000256" key="1">
    <source>
        <dbReference type="SAM" id="MobiDB-lite"/>
    </source>
</evidence>
<feature type="chain" id="PRO_5035285079" evidence="2">
    <location>
        <begin position="28"/>
        <end position="267"/>
    </location>
</feature>
<dbReference type="AlphaFoldDB" id="A0A8J7HPP2"/>
<feature type="region of interest" description="Disordered" evidence="1">
    <location>
        <begin position="248"/>
        <end position="267"/>
    </location>
</feature>
<organism evidence="3 4">
    <name type="scientific">Amazonocrinis nigriterrae CENA67</name>
    <dbReference type="NCBI Taxonomy" id="2794033"/>
    <lineage>
        <taxon>Bacteria</taxon>
        <taxon>Bacillati</taxon>
        <taxon>Cyanobacteriota</taxon>
        <taxon>Cyanophyceae</taxon>
        <taxon>Nostocales</taxon>
        <taxon>Nostocaceae</taxon>
        <taxon>Amazonocrinis</taxon>
        <taxon>Amazonocrinis nigriterrae</taxon>
    </lineage>
</organism>
<name>A0A8J7HPP2_9NOST</name>
<proteinExistence type="predicted"/>
<keyword evidence="4" id="KW-1185">Reference proteome</keyword>
<dbReference type="EMBL" id="JAECZC010000027">
    <property type="protein sequence ID" value="MBH8563623.1"/>
    <property type="molecule type" value="Genomic_DNA"/>
</dbReference>
<sequence length="267" mass="28606">MTSQPFKLIFLSSLGLSLLLGNSVAFAQYDNSTSDGVVVPTIPSGSSTSTGTSIPINTSPGTSTSPTVVSGTRFFCQPYNGQYTVMYQPQSQPGRYFPWATPGRLGGGWDEESRCVAIASRLESYRPDGLQELQTGFLNNQNIVCVTTEANPSCRIVLTVPPGKDVYTVRNNVFQNLLAADSGQETIGVNTYTNRGSTAVNDIYNLGRTLLGSGNNRVASSRGGINLKPFLDPKDGGTAKKLQNGVALRRQSQPSQVPTRLNPGNFR</sequence>
<reference evidence="3 4" key="1">
    <citation type="journal article" date="2021" name="Int. J. Syst. Evol. Microbiol.">
        <title>Amazonocrinis nigriterrae gen. nov., sp. nov., Atlanticothrix silvestris gen. nov., sp. nov. and Dendronalium phyllosphericum gen. nov., sp. nov., nostocacean cyanobacteria from Brazilian environments.</title>
        <authorList>
            <person name="Alvarenga D.O."/>
            <person name="Andreote A.P.D."/>
            <person name="Branco L.H.Z."/>
            <person name="Delbaje E."/>
            <person name="Cruz R.B."/>
            <person name="Varani A.M."/>
            <person name="Fiore M.F."/>
        </authorList>
    </citation>
    <scope>NUCLEOTIDE SEQUENCE [LARGE SCALE GENOMIC DNA]</scope>
    <source>
        <strain evidence="3 4">CENA67</strain>
    </source>
</reference>
<comment type="caution">
    <text evidence="3">The sequence shown here is derived from an EMBL/GenBank/DDBJ whole genome shotgun (WGS) entry which is preliminary data.</text>
</comment>
<evidence type="ECO:0000256" key="2">
    <source>
        <dbReference type="SAM" id="SignalP"/>
    </source>
</evidence>
<dbReference type="Pfam" id="PF14218">
    <property type="entry name" value="COP23"/>
    <property type="match status" value="1"/>
</dbReference>
<feature type="region of interest" description="Disordered" evidence="1">
    <location>
        <begin position="46"/>
        <end position="65"/>
    </location>
</feature>
<evidence type="ECO:0000313" key="3">
    <source>
        <dbReference type="EMBL" id="MBH8563623.1"/>
    </source>
</evidence>
<dbReference type="Proteomes" id="UP000632766">
    <property type="component" value="Unassembled WGS sequence"/>
</dbReference>
<feature type="compositionally biased region" description="Polar residues" evidence="1">
    <location>
        <begin position="250"/>
        <end position="259"/>
    </location>
</feature>
<gene>
    <name evidence="3" type="ORF">I8748_15730</name>
</gene>
<keyword evidence="2" id="KW-0732">Signal</keyword>
<evidence type="ECO:0000313" key="4">
    <source>
        <dbReference type="Proteomes" id="UP000632766"/>
    </source>
</evidence>
<dbReference type="RefSeq" id="WP_198125496.1">
    <property type="nucleotide sequence ID" value="NZ_JAECZC010000027.1"/>
</dbReference>